<dbReference type="AlphaFoldDB" id="A0A0E3KXU8"/>
<dbReference type="OrthoDB" id="120574at2157"/>
<evidence type="ECO:0000313" key="2">
    <source>
        <dbReference type="EMBL" id="AKB11768.1"/>
    </source>
</evidence>
<protein>
    <submittedName>
        <fullName evidence="1">Uncharacterized protein</fullName>
    </submittedName>
</protein>
<dbReference type="GeneID" id="41602021"/>
<dbReference type="HOGENOM" id="CLU_180505_0_0_2"/>
<dbReference type="KEGG" id="mthr:MSTHT_0010"/>
<evidence type="ECO:0000313" key="1">
    <source>
        <dbReference type="EMBL" id="AKB11760.1"/>
    </source>
</evidence>
<accession>A0A0E3KXU8</accession>
<proteinExistence type="predicted"/>
<dbReference type="Proteomes" id="UP000066529">
    <property type="component" value="Chromosome"/>
</dbReference>
<gene>
    <name evidence="1" type="ORF">MSTHT_0002</name>
    <name evidence="2" type="ORF">MSTHT_0010</name>
</gene>
<dbReference type="EMBL" id="CP009501">
    <property type="protein sequence ID" value="AKB11760.1"/>
    <property type="molecule type" value="Genomic_DNA"/>
</dbReference>
<dbReference type="KEGG" id="mthr:MSTHT_0002"/>
<dbReference type="EMBL" id="CP009501">
    <property type="protein sequence ID" value="AKB11768.1"/>
    <property type="molecule type" value="Genomic_DNA"/>
</dbReference>
<dbReference type="RefSeq" id="WP_048166040.1">
    <property type="nucleotide sequence ID" value="NZ_CP009501.1"/>
</dbReference>
<evidence type="ECO:0000313" key="3">
    <source>
        <dbReference type="Proteomes" id="UP000066529"/>
    </source>
</evidence>
<name>A0A0E3KXU8_METTT</name>
<reference evidence="1 3" key="1">
    <citation type="submission" date="2014-07" db="EMBL/GenBank/DDBJ databases">
        <title>Methanogenic archaea and the global carbon cycle.</title>
        <authorList>
            <person name="Henriksen J.R."/>
            <person name="Luke J."/>
            <person name="Reinhart S."/>
            <person name="Benedict M.N."/>
            <person name="Youngblut N.D."/>
            <person name="Metcalf M.E."/>
            <person name="Whitaker R.J."/>
            <person name="Metcalf W.W."/>
        </authorList>
    </citation>
    <scope>NUCLEOTIDE SEQUENCE [LARGE SCALE GENOMIC DNA]</scope>
    <source>
        <strain evidence="3">ATCC 43570 / DSM 1825 / OCM 12 / VKM B-1830 / TM-1</strain>
        <strain evidence="1">TM-1</strain>
    </source>
</reference>
<organism evidence="1 3">
    <name type="scientific">Methanosarcina thermophila (strain ATCC 43570 / DSM 1825 / OCM 12 / VKM B-1830 / TM-1)</name>
    <dbReference type="NCBI Taxonomy" id="523844"/>
    <lineage>
        <taxon>Archaea</taxon>
        <taxon>Methanobacteriati</taxon>
        <taxon>Methanobacteriota</taxon>
        <taxon>Stenosarchaea group</taxon>
        <taxon>Methanomicrobia</taxon>
        <taxon>Methanosarcinales</taxon>
        <taxon>Methanosarcinaceae</taxon>
        <taxon>Methanosarcina</taxon>
    </lineage>
</organism>
<sequence length="96" mass="11444">MSFTLNIETDFPPQEVIEAIRSALEHEKHVTRYKIKRYSTICNEFEKKFGLNSAELQKHFENGEITDKSDFFDWYAAKRELDHWNKRLEILSGVSF</sequence>
<dbReference type="PATRIC" id="fig|523844.20.peg.14"/>